<keyword evidence="8" id="KW-1185">Reference proteome</keyword>
<comment type="subcellular location">
    <subcellularLocation>
        <location evidence="2">Peroxisome membrane</location>
        <topology evidence="2">Peripheral membrane protein</topology>
    </subcellularLocation>
</comment>
<dbReference type="Proteomes" id="UP000700596">
    <property type="component" value="Unassembled WGS sequence"/>
</dbReference>
<feature type="compositionally biased region" description="Polar residues" evidence="6">
    <location>
        <begin position="36"/>
        <end position="45"/>
    </location>
</feature>
<evidence type="ECO:0000256" key="1">
    <source>
        <dbReference type="ARBA" id="ARBA00003594"/>
    </source>
</evidence>
<dbReference type="Pfam" id="PF12634">
    <property type="entry name" value="Inp1"/>
    <property type="match status" value="1"/>
</dbReference>
<reference evidence="7" key="1">
    <citation type="journal article" date="2021" name="Nat. Commun.">
        <title>Genetic determinants of endophytism in the Arabidopsis root mycobiome.</title>
        <authorList>
            <person name="Mesny F."/>
            <person name="Miyauchi S."/>
            <person name="Thiergart T."/>
            <person name="Pickel B."/>
            <person name="Atanasova L."/>
            <person name="Karlsson M."/>
            <person name="Huettel B."/>
            <person name="Barry K.W."/>
            <person name="Haridas S."/>
            <person name="Chen C."/>
            <person name="Bauer D."/>
            <person name="Andreopoulos W."/>
            <person name="Pangilinan J."/>
            <person name="LaButti K."/>
            <person name="Riley R."/>
            <person name="Lipzen A."/>
            <person name="Clum A."/>
            <person name="Drula E."/>
            <person name="Henrissat B."/>
            <person name="Kohler A."/>
            <person name="Grigoriev I.V."/>
            <person name="Martin F.M."/>
            <person name="Hacquard S."/>
        </authorList>
    </citation>
    <scope>NUCLEOTIDE SEQUENCE</scope>
    <source>
        <strain evidence="7">MPI-CAGE-CH-0243</strain>
    </source>
</reference>
<name>A0A9P9DGQ4_9PLEO</name>
<evidence type="ECO:0000313" key="7">
    <source>
        <dbReference type="EMBL" id="KAH7118853.1"/>
    </source>
</evidence>
<feature type="region of interest" description="Disordered" evidence="6">
    <location>
        <begin position="557"/>
        <end position="580"/>
    </location>
</feature>
<comment type="similarity">
    <text evidence="3">Belongs to the INP1 family.</text>
</comment>
<proteinExistence type="inferred from homology"/>
<dbReference type="GO" id="GO:0005780">
    <property type="term" value="C:extrinsic component of intraperoxisomal membrane"/>
    <property type="evidence" value="ECO:0007669"/>
    <property type="project" value="InterPro"/>
</dbReference>
<keyword evidence="5" id="KW-0472">Membrane</keyword>
<evidence type="ECO:0000313" key="8">
    <source>
        <dbReference type="Proteomes" id="UP000700596"/>
    </source>
</evidence>
<evidence type="ECO:0000256" key="3">
    <source>
        <dbReference type="ARBA" id="ARBA00010707"/>
    </source>
</evidence>
<evidence type="ECO:0000256" key="5">
    <source>
        <dbReference type="ARBA" id="ARBA00023136"/>
    </source>
</evidence>
<feature type="region of interest" description="Disordered" evidence="6">
    <location>
        <begin position="64"/>
        <end position="86"/>
    </location>
</feature>
<feature type="region of interest" description="Disordered" evidence="6">
    <location>
        <begin position="468"/>
        <end position="488"/>
    </location>
</feature>
<dbReference type="OrthoDB" id="4097008at2759"/>
<organism evidence="7 8">
    <name type="scientific">Dendryphion nanum</name>
    <dbReference type="NCBI Taxonomy" id="256645"/>
    <lineage>
        <taxon>Eukaryota</taxon>
        <taxon>Fungi</taxon>
        <taxon>Dikarya</taxon>
        <taxon>Ascomycota</taxon>
        <taxon>Pezizomycotina</taxon>
        <taxon>Dothideomycetes</taxon>
        <taxon>Pleosporomycetidae</taxon>
        <taxon>Pleosporales</taxon>
        <taxon>Torulaceae</taxon>
        <taxon>Dendryphion</taxon>
    </lineage>
</organism>
<protein>
    <recommendedName>
        <fullName evidence="4">Inheritance of peroxisomes protein 1</fullName>
    </recommendedName>
</protein>
<sequence>MSSPAHSEGFDRVRSASFNTNGRRSFTLPPRITDKPASSSSSDGIETLFTHSSTKIISFTVISHSRRTSPSRRSRTQPERVTQDPISWTSPTERTLAVGVLRVYRVTSSNVSFLNSGNLLHTIFPKSQCWCVDGESIFVLRIRQDSYYRIELPYKTDEDKEKIGDFKTVLGQVLQYERTPCPFRREFEVEISVPSRPKTPPRRRSVRPAERAKKWTFDKTWVPDDGKRPSTRGSDTCTVSSYDEDDRSSVNTDTIETIPDSPGTLLDITPPRPVPPPSVLERTKAFQGLRSVTVPSSLKLAALSSLDEYGHQVAAGQKEQDKTPQAATPNETLSLTSSVDSFHSLESLSRDSPSPPYLDAEAELINPWAGGQKVEPEEPRGRGRHRRQISEVTVRASSSDGVLQSPRAPTFNIHPSSPIAEIPLGSPPSTPPLVSDSDEDSLEPPLLDAPTPPSTIRMKRLTGATQRRAFSPMPPPQNLFRPTARGPGPAKALTAALVRKTYELILGPPAHLVSLMLQIASRVSNGAFGWDTYKIKNTAEKIPCAWESSEDEWDEDDYGIPLGNMEESTLRRRHAPRGAD</sequence>
<accession>A0A9P9DGQ4</accession>
<dbReference type="AlphaFoldDB" id="A0A9P9DGQ4"/>
<dbReference type="EMBL" id="JAGMWT010000012">
    <property type="protein sequence ID" value="KAH7118853.1"/>
    <property type="molecule type" value="Genomic_DNA"/>
</dbReference>
<evidence type="ECO:0000256" key="4">
    <source>
        <dbReference type="ARBA" id="ARBA00021397"/>
    </source>
</evidence>
<evidence type="ECO:0000256" key="2">
    <source>
        <dbReference type="ARBA" id="ARBA00004421"/>
    </source>
</evidence>
<feature type="region of interest" description="Disordered" evidence="6">
    <location>
        <begin position="1"/>
        <end position="45"/>
    </location>
</feature>
<gene>
    <name evidence="7" type="ORF">B0J11DRAFT_440962</name>
</gene>
<feature type="compositionally biased region" description="Polar residues" evidence="6">
    <location>
        <begin position="231"/>
        <end position="241"/>
    </location>
</feature>
<feature type="region of interest" description="Disordered" evidence="6">
    <location>
        <begin position="220"/>
        <end position="275"/>
    </location>
</feature>
<dbReference type="GO" id="GO:0045033">
    <property type="term" value="P:peroxisome inheritance"/>
    <property type="evidence" value="ECO:0007669"/>
    <property type="project" value="InterPro"/>
</dbReference>
<dbReference type="InterPro" id="IPR024758">
    <property type="entry name" value="Inp1"/>
</dbReference>
<feature type="compositionally biased region" description="Basic residues" evidence="6">
    <location>
        <begin position="64"/>
        <end position="75"/>
    </location>
</feature>
<evidence type="ECO:0000256" key="6">
    <source>
        <dbReference type="SAM" id="MobiDB-lite"/>
    </source>
</evidence>
<comment type="caution">
    <text evidence="7">The sequence shown here is derived from an EMBL/GenBank/DDBJ whole genome shotgun (WGS) entry which is preliminary data.</text>
</comment>
<feature type="compositionally biased region" description="Basic residues" evidence="6">
    <location>
        <begin position="571"/>
        <end position="580"/>
    </location>
</feature>
<comment type="function">
    <text evidence="1">Required for peroxisome inheritance.</text>
</comment>
<feature type="region of interest" description="Disordered" evidence="6">
    <location>
        <begin position="364"/>
        <end position="454"/>
    </location>
</feature>